<dbReference type="AlphaFoldDB" id="A0A443QIV8"/>
<dbReference type="PANTHER" id="PTHR46393:SF7">
    <property type="entry name" value="COMPLEMENT C2"/>
    <property type="match status" value="1"/>
</dbReference>
<dbReference type="InterPro" id="IPR035976">
    <property type="entry name" value="Sushi/SCR/CCP_sf"/>
</dbReference>
<evidence type="ECO:0000256" key="6">
    <source>
        <dbReference type="PROSITE-ProRule" id="PRU00302"/>
    </source>
</evidence>
<dbReference type="Gene3D" id="2.10.70.10">
    <property type="entry name" value="Complement Module, domain 1"/>
    <property type="match status" value="4"/>
</dbReference>
<accession>A0A443QIV8</accession>
<dbReference type="SMART" id="SM00032">
    <property type="entry name" value="CCP"/>
    <property type="match status" value="4"/>
</dbReference>
<dbReference type="OrthoDB" id="6515930at2759"/>
<dbReference type="CDD" id="cd00033">
    <property type="entry name" value="CCP"/>
    <property type="match status" value="4"/>
</dbReference>
<evidence type="ECO:0000256" key="1">
    <source>
        <dbReference type="ARBA" id="ARBA00022659"/>
    </source>
</evidence>
<gene>
    <name evidence="8" type="ORF">B4U79_13796</name>
</gene>
<dbReference type="InterPro" id="IPR000436">
    <property type="entry name" value="Sushi_SCR_CCP_dom"/>
</dbReference>
<dbReference type="EMBL" id="NCKU01007023">
    <property type="protein sequence ID" value="RWS02955.1"/>
    <property type="molecule type" value="Genomic_DNA"/>
</dbReference>
<protein>
    <submittedName>
        <fullName evidence="8">Sushi: von Willebrand factor type A: EGF and pentraxin domain-containing protein 1-like protein</fullName>
    </submittedName>
</protein>
<evidence type="ECO:0000256" key="4">
    <source>
        <dbReference type="ARBA" id="ARBA00023157"/>
    </source>
</evidence>
<dbReference type="PROSITE" id="PS50923">
    <property type="entry name" value="SUSHI"/>
    <property type="match status" value="4"/>
</dbReference>
<evidence type="ECO:0000256" key="3">
    <source>
        <dbReference type="ARBA" id="ARBA00022737"/>
    </source>
</evidence>
<dbReference type="PANTHER" id="PTHR46393">
    <property type="entry name" value="SUSHI DOMAIN-CONTAINING PROTEIN"/>
    <property type="match status" value="1"/>
</dbReference>
<dbReference type="Pfam" id="PF00084">
    <property type="entry name" value="Sushi"/>
    <property type="match status" value="4"/>
</dbReference>
<evidence type="ECO:0000256" key="5">
    <source>
        <dbReference type="ARBA" id="ARBA00023180"/>
    </source>
</evidence>
<feature type="domain" description="Sushi" evidence="7">
    <location>
        <begin position="317"/>
        <end position="374"/>
    </location>
</feature>
<feature type="domain" description="Sushi" evidence="7">
    <location>
        <begin position="258"/>
        <end position="316"/>
    </location>
</feature>
<keyword evidence="3" id="KW-0677">Repeat</keyword>
<name>A0A443QIV8_9ACAR</name>
<keyword evidence="2" id="KW-0732">Signal</keyword>
<dbReference type="SUPFAM" id="SSF57535">
    <property type="entry name" value="Complement control module/SCR domain"/>
    <property type="match status" value="4"/>
</dbReference>
<comment type="caution">
    <text evidence="8">The sequence shown here is derived from an EMBL/GenBank/DDBJ whole genome shotgun (WGS) entry which is preliminary data.</text>
</comment>
<keyword evidence="4 6" id="KW-1015">Disulfide bond</keyword>
<feature type="non-terminal residue" evidence="8">
    <location>
        <position position="434"/>
    </location>
</feature>
<feature type="domain" description="Sushi" evidence="7">
    <location>
        <begin position="375"/>
        <end position="433"/>
    </location>
</feature>
<evidence type="ECO:0000313" key="8">
    <source>
        <dbReference type="EMBL" id="RWS02955.1"/>
    </source>
</evidence>
<feature type="disulfide bond" evidence="6">
    <location>
        <begin position="287"/>
        <end position="314"/>
    </location>
</feature>
<feature type="non-terminal residue" evidence="8">
    <location>
        <position position="1"/>
    </location>
</feature>
<feature type="domain" description="Sushi" evidence="7">
    <location>
        <begin position="197"/>
        <end position="255"/>
    </location>
</feature>
<keyword evidence="5" id="KW-0325">Glycoprotein</keyword>
<dbReference type="STRING" id="1965070.A0A443QIV8"/>
<feature type="disulfide bond" evidence="6">
    <location>
        <begin position="404"/>
        <end position="431"/>
    </location>
</feature>
<keyword evidence="9" id="KW-1185">Reference proteome</keyword>
<feature type="disulfide bond" evidence="6">
    <location>
        <begin position="226"/>
        <end position="253"/>
    </location>
</feature>
<organism evidence="8 9">
    <name type="scientific">Dinothrombium tinctorium</name>
    <dbReference type="NCBI Taxonomy" id="1965070"/>
    <lineage>
        <taxon>Eukaryota</taxon>
        <taxon>Metazoa</taxon>
        <taxon>Ecdysozoa</taxon>
        <taxon>Arthropoda</taxon>
        <taxon>Chelicerata</taxon>
        <taxon>Arachnida</taxon>
        <taxon>Acari</taxon>
        <taxon>Acariformes</taxon>
        <taxon>Trombidiformes</taxon>
        <taxon>Prostigmata</taxon>
        <taxon>Anystina</taxon>
        <taxon>Parasitengona</taxon>
        <taxon>Trombidioidea</taxon>
        <taxon>Trombidiidae</taxon>
        <taxon>Dinothrombium</taxon>
    </lineage>
</organism>
<comment type="caution">
    <text evidence="6">Lacks conserved residue(s) required for the propagation of feature annotation.</text>
</comment>
<dbReference type="Proteomes" id="UP000285301">
    <property type="component" value="Unassembled WGS sequence"/>
</dbReference>
<evidence type="ECO:0000256" key="2">
    <source>
        <dbReference type="ARBA" id="ARBA00022729"/>
    </source>
</evidence>
<reference evidence="8 9" key="1">
    <citation type="journal article" date="2018" name="Gigascience">
        <title>Genomes of trombidid mites reveal novel predicted allergens and laterally-transferred genes associated with secondary metabolism.</title>
        <authorList>
            <person name="Dong X."/>
            <person name="Chaisiri K."/>
            <person name="Xia D."/>
            <person name="Armstrong S.D."/>
            <person name="Fang Y."/>
            <person name="Donnelly M.J."/>
            <person name="Kadowaki T."/>
            <person name="McGarry J.W."/>
            <person name="Darby A.C."/>
            <person name="Makepeace B.L."/>
        </authorList>
    </citation>
    <scope>NUCLEOTIDE SEQUENCE [LARGE SCALE GENOMIC DNA]</scope>
    <source>
        <strain evidence="8">UoL-WK</strain>
    </source>
</reference>
<sequence length="434" mass="47727">TSFTLENGDDCNQLALEVDNCTKELLFLGNTDIPHTEQELASYETCYNESVKRSLHSCLSTLSDKMEYIQSNVSDSQIYPYLCCNVQLMEQCAVAGVNNTCVDGREEGAVFMKGIINDLLNEMIDFACSAHSTLQVCETQHPTVVDDLRRYTNSVDKHNSDFIITSTLKIETYLRHLKRTLDEWDVYETTDVLLKCQHCPPLKPPIYGSINGVCGSKLNDVCYIKCNSGFDIVGSYSRTCTQAGTWSDNDALCLNKYYVCPKINAPANGKIASSCFNYAGGVCKFECNPGFKLVGSKTTVCTISNTWTENVPVCESVNCPQIKAPENGQIVGNVCPSTEGSSCQFQCNNGFQLVGQSYIKCEKVKWSSSVPKCEPLCPTLNPPRNGFISGNCTGITNEKCKFSCLNGFNLYGASSVTCLPNGQWSSNVPSCQRP</sequence>
<evidence type="ECO:0000313" key="9">
    <source>
        <dbReference type="Proteomes" id="UP000285301"/>
    </source>
</evidence>
<proteinExistence type="predicted"/>
<keyword evidence="1 6" id="KW-0768">Sushi</keyword>
<evidence type="ECO:0000259" key="7">
    <source>
        <dbReference type="PROSITE" id="PS50923"/>
    </source>
</evidence>